<evidence type="ECO:0000313" key="3">
    <source>
        <dbReference type="Proteomes" id="UP001165041"/>
    </source>
</evidence>
<evidence type="ECO:0000259" key="1">
    <source>
        <dbReference type="Pfam" id="PF00561"/>
    </source>
</evidence>
<dbReference type="RefSeq" id="WP_285740419.1">
    <property type="nucleotide sequence ID" value="NZ_BSSA01000040.1"/>
</dbReference>
<proteinExistence type="predicted"/>
<dbReference type="InterPro" id="IPR000073">
    <property type="entry name" value="AB_hydrolase_1"/>
</dbReference>
<dbReference type="PANTHER" id="PTHR43433">
    <property type="entry name" value="HYDROLASE, ALPHA/BETA FOLD FAMILY PROTEIN"/>
    <property type="match status" value="1"/>
</dbReference>
<dbReference type="InterPro" id="IPR050471">
    <property type="entry name" value="AB_hydrolase"/>
</dbReference>
<dbReference type="GO" id="GO:0046503">
    <property type="term" value="P:glycerolipid catabolic process"/>
    <property type="evidence" value="ECO:0007669"/>
    <property type="project" value="TreeGrafter"/>
</dbReference>
<dbReference type="AlphaFoldDB" id="A0A9W6QHD6"/>
<gene>
    <name evidence="2" type="ORF">Kpho02_71550</name>
</gene>
<dbReference type="InterPro" id="IPR029058">
    <property type="entry name" value="AB_hydrolase_fold"/>
</dbReference>
<dbReference type="Gene3D" id="3.40.50.1820">
    <property type="entry name" value="alpha/beta hydrolase"/>
    <property type="match status" value="1"/>
</dbReference>
<dbReference type="PANTHER" id="PTHR43433:SF5">
    <property type="entry name" value="AB HYDROLASE-1 DOMAIN-CONTAINING PROTEIN"/>
    <property type="match status" value="1"/>
</dbReference>
<comment type="caution">
    <text evidence="2">The sequence shown here is derived from an EMBL/GenBank/DDBJ whole genome shotgun (WGS) entry which is preliminary data.</text>
</comment>
<dbReference type="Proteomes" id="UP001165041">
    <property type="component" value="Unassembled WGS sequence"/>
</dbReference>
<keyword evidence="2" id="KW-0378">Hydrolase</keyword>
<dbReference type="Pfam" id="PF00561">
    <property type="entry name" value="Abhydrolase_1"/>
    <property type="match status" value="1"/>
</dbReference>
<protein>
    <submittedName>
        <fullName evidence="2">Hydrolase</fullName>
    </submittedName>
</protein>
<dbReference type="GO" id="GO:0004806">
    <property type="term" value="F:triacylglycerol lipase activity"/>
    <property type="evidence" value="ECO:0007669"/>
    <property type="project" value="TreeGrafter"/>
</dbReference>
<name>A0A9W6QHD6_9ACTN</name>
<feature type="domain" description="AB hydrolase-1" evidence="1">
    <location>
        <begin position="33"/>
        <end position="137"/>
    </location>
</feature>
<sequence>MNEPVRESVLEVPGARLRHFVRGTGRGPVLALVAGGHGDAGVTDALAARLADRYTVVTYDRRGLSGSPVDEPGRTTVAVHADDLARLLSSLSPEPALVFGSSLGAAIALEFAVRHPGRAAAVVAHEPAAVQLLPEPERAAAARDLLGAQEAFTTEGVEAALGRFARFVGIDPTDREPDAPPRAQGPQQVRNAEFLLRYDVPSLRSHLLDLAALKGSGTRIVPGTGENSGRFWPHRCGRLLAAELGTPCETFPGGHNGYAFRPRATAERLHQVLAALGAGAA</sequence>
<dbReference type="SUPFAM" id="SSF53474">
    <property type="entry name" value="alpha/beta-Hydrolases"/>
    <property type="match status" value="1"/>
</dbReference>
<reference evidence="2" key="1">
    <citation type="submission" date="2023-02" db="EMBL/GenBank/DDBJ databases">
        <title>Kitasatospora phosalacinea NBRC 14627.</title>
        <authorList>
            <person name="Ichikawa N."/>
            <person name="Sato H."/>
            <person name="Tonouchi N."/>
        </authorList>
    </citation>
    <scope>NUCLEOTIDE SEQUENCE</scope>
    <source>
        <strain evidence="2">NBRC 14627</strain>
    </source>
</reference>
<accession>A0A9W6QHD6</accession>
<dbReference type="EMBL" id="BSSA01000040">
    <property type="protein sequence ID" value="GLW74858.1"/>
    <property type="molecule type" value="Genomic_DNA"/>
</dbReference>
<organism evidence="2 3">
    <name type="scientific">Kitasatospora phosalacinea</name>
    <dbReference type="NCBI Taxonomy" id="2065"/>
    <lineage>
        <taxon>Bacteria</taxon>
        <taxon>Bacillati</taxon>
        <taxon>Actinomycetota</taxon>
        <taxon>Actinomycetes</taxon>
        <taxon>Kitasatosporales</taxon>
        <taxon>Streptomycetaceae</taxon>
        <taxon>Kitasatospora</taxon>
    </lineage>
</organism>
<evidence type="ECO:0000313" key="2">
    <source>
        <dbReference type="EMBL" id="GLW74858.1"/>
    </source>
</evidence>